<feature type="region of interest" description="Disordered" evidence="1">
    <location>
        <begin position="12"/>
        <end position="55"/>
    </location>
</feature>
<accession>A0A183JA07</accession>
<proteinExistence type="predicted"/>
<name>A0A183JA07_9BILA</name>
<reference evidence="4" key="1">
    <citation type="submission" date="2016-06" db="UniProtKB">
        <authorList>
            <consortium name="WormBaseParasite"/>
        </authorList>
    </citation>
    <scope>IDENTIFICATION</scope>
</reference>
<keyword evidence="3" id="KW-1185">Reference proteome</keyword>
<dbReference type="AlphaFoldDB" id="A0A183JA07"/>
<feature type="compositionally biased region" description="Low complexity" evidence="1">
    <location>
        <begin position="27"/>
        <end position="36"/>
    </location>
</feature>
<organism evidence="4">
    <name type="scientific">Soboliphyme baturini</name>
    <dbReference type="NCBI Taxonomy" id="241478"/>
    <lineage>
        <taxon>Eukaryota</taxon>
        <taxon>Metazoa</taxon>
        <taxon>Ecdysozoa</taxon>
        <taxon>Nematoda</taxon>
        <taxon>Enoplea</taxon>
        <taxon>Dorylaimia</taxon>
        <taxon>Dioctophymatida</taxon>
        <taxon>Dioctophymatoidea</taxon>
        <taxon>Soboliphymatidae</taxon>
        <taxon>Soboliphyme</taxon>
    </lineage>
</organism>
<protein>
    <submittedName>
        <fullName evidence="4">SCP domain-containing protein</fullName>
    </submittedName>
</protein>
<dbReference type="Proteomes" id="UP000270296">
    <property type="component" value="Unassembled WGS sequence"/>
</dbReference>
<evidence type="ECO:0000313" key="3">
    <source>
        <dbReference type="Proteomes" id="UP000270296"/>
    </source>
</evidence>
<sequence>MWWALKDQLHSPGGVIRKNYSPKDETTAAATTATPARSAGDRSPREGYFGSVAPHPHAHLRRSLSDKDMRNHLSLCNHDINTATATYSKALSNRKPHFSSADVAIFSVKSK</sequence>
<evidence type="ECO:0000256" key="1">
    <source>
        <dbReference type="SAM" id="MobiDB-lite"/>
    </source>
</evidence>
<evidence type="ECO:0000313" key="2">
    <source>
        <dbReference type="EMBL" id="VDP51064.1"/>
    </source>
</evidence>
<gene>
    <name evidence="2" type="ORF">SBAD_LOCUS12705</name>
</gene>
<dbReference type="EMBL" id="UZAM01018542">
    <property type="protein sequence ID" value="VDP51064.1"/>
    <property type="molecule type" value="Genomic_DNA"/>
</dbReference>
<reference evidence="2 3" key="2">
    <citation type="submission" date="2018-11" db="EMBL/GenBank/DDBJ databases">
        <authorList>
            <consortium name="Pathogen Informatics"/>
        </authorList>
    </citation>
    <scope>NUCLEOTIDE SEQUENCE [LARGE SCALE GENOMIC DNA]</scope>
</reference>
<evidence type="ECO:0000313" key="4">
    <source>
        <dbReference type="WBParaSite" id="SBAD_0001311501-mRNA-1"/>
    </source>
</evidence>
<dbReference type="WBParaSite" id="SBAD_0001311501-mRNA-1">
    <property type="protein sequence ID" value="SBAD_0001311501-mRNA-1"/>
    <property type="gene ID" value="SBAD_0001311501"/>
</dbReference>